<evidence type="ECO:0000313" key="7">
    <source>
        <dbReference type="Proteomes" id="UP000449547"/>
    </source>
</evidence>
<accession>A0A642UHU4</accession>
<dbReference type="GO" id="GO:0004165">
    <property type="term" value="F:delta(3)-delta(2)-enoyl-CoA isomerase activity"/>
    <property type="evidence" value="ECO:0007669"/>
    <property type="project" value="UniProtKB-ARBA"/>
</dbReference>
<comment type="pathway">
    <text evidence="2">Lipid metabolism; fatty acid beta-oxidation.</text>
</comment>
<keyword evidence="4" id="KW-0576">Peroxisome</keyword>
<dbReference type="AlphaFoldDB" id="A0A642UHU4"/>
<dbReference type="PANTHER" id="PTHR43684">
    <property type="match status" value="1"/>
</dbReference>
<dbReference type="InterPro" id="IPR051053">
    <property type="entry name" value="ECH/Chromodomain_protein"/>
</dbReference>
<protein>
    <submittedName>
        <fullName evidence="6">Uncharacterized protein</fullName>
    </submittedName>
</protein>
<evidence type="ECO:0000256" key="3">
    <source>
        <dbReference type="ARBA" id="ARBA00005254"/>
    </source>
</evidence>
<dbReference type="FunFam" id="3.90.226.10:FF:000048">
    <property type="entry name" value="3,2-trans-enoyl-CoA isomerase"/>
    <property type="match status" value="1"/>
</dbReference>
<comment type="caution">
    <text evidence="6">The sequence shown here is derived from an EMBL/GenBank/DDBJ whole genome shotgun (WGS) entry which is preliminary data.</text>
</comment>
<dbReference type="VEuPathDB" id="FungiDB:DIURU_005426"/>
<gene>
    <name evidence="6" type="ORF">DIURU_005426</name>
</gene>
<dbReference type="Gene3D" id="3.90.226.10">
    <property type="entry name" value="2-enoyl-CoA Hydratase, Chain A, domain 1"/>
    <property type="match status" value="1"/>
</dbReference>
<dbReference type="SUPFAM" id="SSF52096">
    <property type="entry name" value="ClpP/crotonase"/>
    <property type="match status" value="1"/>
</dbReference>
<comment type="subcellular location">
    <subcellularLocation>
        <location evidence="1">Peroxisome</location>
    </subcellularLocation>
</comment>
<dbReference type="InterPro" id="IPR029045">
    <property type="entry name" value="ClpP/crotonase-like_dom_sf"/>
</dbReference>
<keyword evidence="5" id="KW-0413">Isomerase</keyword>
<dbReference type="GeneID" id="54784077"/>
<dbReference type="OMA" id="VVWPKIR"/>
<dbReference type="RefSeq" id="XP_034009850.1">
    <property type="nucleotide sequence ID" value="XM_034158407.1"/>
</dbReference>
<evidence type="ECO:0000256" key="1">
    <source>
        <dbReference type="ARBA" id="ARBA00004275"/>
    </source>
</evidence>
<dbReference type="PANTHER" id="PTHR43684:SF1">
    <property type="entry name" value="ENOYL-COA DELTA ISOMERASE 2"/>
    <property type="match status" value="1"/>
</dbReference>
<evidence type="ECO:0000256" key="5">
    <source>
        <dbReference type="ARBA" id="ARBA00023235"/>
    </source>
</evidence>
<proteinExistence type="inferred from homology"/>
<dbReference type="Proteomes" id="UP000449547">
    <property type="component" value="Unassembled WGS sequence"/>
</dbReference>
<dbReference type="GO" id="GO:0006635">
    <property type="term" value="P:fatty acid beta-oxidation"/>
    <property type="evidence" value="ECO:0007669"/>
    <property type="project" value="TreeGrafter"/>
</dbReference>
<evidence type="ECO:0000256" key="2">
    <source>
        <dbReference type="ARBA" id="ARBA00005005"/>
    </source>
</evidence>
<dbReference type="OrthoDB" id="2018133at2759"/>
<keyword evidence="7" id="KW-1185">Reference proteome</keyword>
<dbReference type="InterPro" id="IPR001753">
    <property type="entry name" value="Enoyl-CoA_hydra/iso"/>
</dbReference>
<dbReference type="CDD" id="cd06558">
    <property type="entry name" value="crotonase-like"/>
    <property type="match status" value="1"/>
</dbReference>
<evidence type="ECO:0000256" key="4">
    <source>
        <dbReference type="ARBA" id="ARBA00023140"/>
    </source>
</evidence>
<sequence>MSDEVSLEFKGKVAVITFNLPKALNALTYQQYIALGKAMEEANEDEDSVVTIIQSSGRFFSAGANMKDVGSSSSTDHEYWLQRFVGRNVWLADVFHNHKKIIVAAVNGPAIGLSAALLALSDVIYVKEKAKFYLLAPFSNLGLVCEGMASASLYQRLGWSLASEAIVFARPIQGEVLERVGFINKSFDGQFSSTEEFNAAIEKMVTEMFENLYYPSMLANKQLLKANRDAMLNAANAKEAVVGFDKWIQGVPQDRFKQLREGKIKHKM</sequence>
<evidence type="ECO:0000313" key="6">
    <source>
        <dbReference type="EMBL" id="KAA8897193.1"/>
    </source>
</evidence>
<dbReference type="Pfam" id="PF00378">
    <property type="entry name" value="ECH_1"/>
    <property type="match status" value="1"/>
</dbReference>
<reference evidence="6 7" key="1">
    <citation type="submission" date="2019-07" db="EMBL/GenBank/DDBJ databases">
        <title>Genome assembly of two rare yeast pathogens: Diutina rugosa and Trichomonascus ciferrii.</title>
        <authorList>
            <person name="Mixao V."/>
            <person name="Saus E."/>
            <person name="Hansen A."/>
            <person name="Lass-Flor C."/>
            <person name="Gabaldon T."/>
        </authorList>
    </citation>
    <scope>NUCLEOTIDE SEQUENCE [LARGE SCALE GENOMIC DNA]</scope>
    <source>
        <strain evidence="6 7">CBS 613</strain>
    </source>
</reference>
<organism evidence="6 7">
    <name type="scientific">Diutina rugosa</name>
    <name type="common">Yeast</name>
    <name type="synonym">Candida rugosa</name>
    <dbReference type="NCBI Taxonomy" id="5481"/>
    <lineage>
        <taxon>Eukaryota</taxon>
        <taxon>Fungi</taxon>
        <taxon>Dikarya</taxon>
        <taxon>Ascomycota</taxon>
        <taxon>Saccharomycotina</taxon>
        <taxon>Pichiomycetes</taxon>
        <taxon>Debaryomycetaceae</taxon>
        <taxon>Diutina</taxon>
    </lineage>
</organism>
<dbReference type="EMBL" id="SWFT01000159">
    <property type="protein sequence ID" value="KAA8897193.1"/>
    <property type="molecule type" value="Genomic_DNA"/>
</dbReference>
<dbReference type="GO" id="GO:0005782">
    <property type="term" value="C:peroxisomal matrix"/>
    <property type="evidence" value="ECO:0007669"/>
    <property type="project" value="TreeGrafter"/>
</dbReference>
<name>A0A642UHU4_DIURU</name>
<comment type="similarity">
    <text evidence="3">Belongs to the enoyl-CoA hydratase/isomerase family.</text>
</comment>